<sequence>MFRHNLPFKKISLLAATCGGLLVSLATLSQAGGPPPQQGKPVSQPADTPAATEEPVSQPTPAASPSPSGMPSTPTNTPSRFPLPSARVTPAEGMIVIKLVNTTNAVINYQIVGVTPPRTLGEQSEILLKTIQVPITLTYQRPDGGLLLVRPQATAMPGMLQVSFGATTELAADTKSLEIQEDGKVILN</sequence>
<comment type="caution">
    <text evidence="3">The sequence shown here is derived from an EMBL/GenBank/DDBJ whole genome shotgun (WGS) entry which is preliminary data.</text>
</comment>
<organism evidence="3 4">
    <name type="scientific">Microcoleus asticus IPMA8</name>
    <dbReference type="NCBI Taxonomy" id="2563858"/>
    <lineage>
        <taxon>Bacteria</taxon>
        <taxon>Bacillati</taxon>
        <taxon>Cyanobacteriota</taxon>
        <taxon>Cyanophyceae</taxon>
        <taxon>Oscillatoriophycideae</taxon>
        <taxon>Oscillatoriales</taxon>
        <taxon>Microcoleaceae</taxon>
        <taxon>Microcoleus</taxon>
        <taxon>Microcoleus asticus</taxon>
    </lineage>
</organism>
<keyword evidence="2" id="KW-0732">Signal</keyword>
<dbReference type="EMBL" id="SRRZ01000067">
    <property type="protein sequence ID" value="NQE35915.1"/>
    <property type="molecule type" value="Genomic_DNA"/>
</dbReference>
<evidence type="ECO:0000313" key="4">
    <source>
        <dbReference type="Proteomes" id="UP000702425"/>
    </source>
</evidence>
<protein>
    <submittedName>
        <fullName evidence="3">Uncharacterized protein</fullName>
    </submittedName>
</protein>
<keyword evidence="4" id="KW-1185">Reference proteome</keyword>
<feature type="region of interest" description="Disordered" evidence="1">
    <location>
        <begin position="31"/>
        <end position="85"/>
    </location>
</feature>
<evidence type="ECO:0000256" key="2">
    <source>
        <dbReference type="SAM" id="SignalP"/>
    </source>
</evidence>
<feature type="compositionally biased region" description="Low complexity" evidence="1">
    <location>
        <begin position="55"/>
        <end position="79"/>
    </location>
</feature>
<feature type="chain" id="PRO_5045696936" evidence="2">
    <location>
        <begin position="32"/>
        <end position="188"/>
    </location>
</feature>
<dbReference type="Proteomes" id="UP000702425">
    <property type="component" value="Unassembled WGS sequence"/>
</dbReference>
<proteinExistence type="predicted"/>
<dbReference type="RefSeq" id="WP_172189661.1">
    <property type="nucleotide sequence ID" value="NZ_CAWPPK010000282.1"/>
</dbReference>
<gene>
    <name evidence="3" type="ORF">E5S67_03677</name>
</gene>
<evidence type="ECO:0000313" key="3">
    <source>
        <dbReference type="EMBL" id="NQE35915.1"/>
    </source>
</evidence>
<reference evidence="3 4" key="1">
    <citation type="journal article" date="2020" name="Sci. Rep.">
        <title>A novel cyanobacterial geosmin producer, revising GeoA distribution and dispersion patterns in Bacteria.</title>
        <authorList>
            <person name="Churro C."/>
            <person name="Semedo-Aguiar A.P."/>
            <person name="Silva A.D."/>
            <person name="Pereira-Leal J.B."/>
            <person name="Leite R.B."/>
        </authorList>
    </citation>
    <scope>NUCLEOTIDE SEQUENCE [LARGE SCALE GENOMIC DNA]</scope>
    <source>
        <strain evidence="3 4">IPMA8</strain>
    </source>
</reference>
<feature type="signal peptide" evidence="2">
    <location>
        <begin position="1"/>
        <end position="31"/>
    </location>
</feature>
<accession>A0ABX2D2L0</accession>
<evidence type="ECO:0000256" key="1">
    <source>
        <dbReference type="SAM" id="MobiDB-lite"/>
    </source>
</evidence>
<name>A0ABX2D2L0_9CYAN</name>